<dbReference type="Pfam" id="PF05916">
    <property type="entry name" value="Sld5"/>
    <property type="match status" value="1"/>
</dbReference>
<comment type="caution">
    <text evidence="9">The sequence shown here is derived from an EMBL/GenBank/DDBJ whole genome shotgun (WGS) entry which is preliminary data.</text>
</comment>
<evidence type="ECO:0000256" key="1">
    <source>
        <dbReference type="ARBA" id="ARBA00004123"/>
    </source>
</evidence>
<dbReference type="PIRSF" id="PIRSF007764">
    <property type="entry name" value="Sld5"/>
    <property type="match status" value="1"/>
</dbReference>
<dbReference type="SUPFAM" id="SSF160059">
    <property type="entry name" value="PriA/YqbF domain"/>
    <property type="match status" value="1"/>
</dbReference>
<comment type="function">
    <text evidence="6">The GINS complex plays an essential role in the initiation of DNA replication.</text>
</comment>
<dbReference type="CDD" id="cd11711">
    <property type="entry name" value="GINS_A_Sld5"/>
    <property type="match status" value="1"/>
</dbReference>
<name>A0A9W8B5C5_9FUNG</name>
<proteinExistence type="inferred from homology"/>
<dbReference type="GO" id="GO:0000811">
    <property type="term" value="C:GINS complex"/>
    <property type="evidence" value="ECO:0007669"/>
    <property type="project" value="UniProtKB-UniRule"/>
</dbReference>
<keyword evidence="5 6" id="KW-0539">Nucleus</keyword>
<keyword evidence="4 6" id="KW-0235">DNA replication</keyword>
<dbReference type="PANTHER" id="PTHR21206:SF0">
    <property type="entry name" value="DNA REPLICATION COMPLEX GINS PROTEIN SLD5"/>
    <property type="match status" value="1"/>
</dbReference>
<dbReference type="InterPro" id="IPR038749">
    <property type="entry name" value="Sld5_GINS_A"/>
</dbReference>
<dbReference type="Gene3D" id="1.20.58.1030">
    <property type="match status" value="1"/>
</dbReference>
<feature type="domain" description="GINS subunit" evidence="7">
    <location>
        <begin position="84"/>
        <end position="160"/>
    </location>
</feature>
<protein>
    <recommendedName>
        <fullName evidence="3 6">DNA replication complex GINS protein SLD5</fullName>
    </recommendedName>
</protein>
<dbReference type="GO" id="GO:0006261">
    <property type="term" value="P:DNA-templated DNA replication"/>
    <property type="evidence" value="ECO:0007669"/>
    <property type="project" value="InterPro"/>
</dbReference>
<evidence type="ECO:0000313" key="10">
    <source>
        <dbReference type="Proteomes" id="UP001151582"/>
    </source>
</evidence>
<dbReference type="AlphaFoldDB" id="A0A9W8B5C5"/>
<comment type="similarity">
    <text evidence="2 6">Belongs to the GINS4/SLD5 family.</text>
</comment>
<dbReference type="InterPro" id="IPR021151">
    <property type="entry name" value="GINS_A"/>
</dbReference>
<dbReference type="EMBL" id="JANBQB010000400">
    <property type="protein sequence ID" value="KAJ1976793.1"/>
    <property type="molecule type" value="Genomic_DNA"/>
</dbReference>
<dbReference type="GO" id="GO:0000727">
    <property type="term" value="P:double-strand break repair via break-induced replication"/>
    <property type="evidence" value="ECO:0007669"/>
    <property type="project" value="TreeGrafter"/>
</dbReference>
<gene>
    <name evidence="9" type="primary">SLD5</name>
    <name evidence="9" type="ORF">H4R34_003845</name>
</gene>
<evidence type="ECO:0000256" key="2">
    <source>
        <dbReference type="ARBA" id="ARBA00008187"/>
    </source>
</evidence>
<evidence type="ECO:0000256" key="5">
    <source>
        <dbReference type="ARBA" id="ARBA00023242"/>
    </source>
</evidence>
<reference evidence="9" key="1">
    <citation type="submission" date="2022-07" db="EMBL/GenBank/DDBJ databases">
        <title>Phylogenomic reconstructions and comparative analyses of Kickxellomycotina fungi.</title>
        <authorList>
            <person name="Reynolds N.K."/>
            <person name="Stajich J.E."/>
            <person name="Barry K."/>
            <person name="Grigoriev I.V."/>
            <person name="Crous P."/>
            <person name="Smith M.E."/>
        </authorList>
    </citation>
    <scope>NUCLEOTIDE SEQUENCE</scope>
    <source>
        <strain evidence="9">RSA 567</strain>
    </source>
</reference>
<keyword evidence="10" id="KW-1185">Reference proteome</keyword>
<dbReference type="PANTHER" id="PTHR21206">
    <property type="entry name" value="SLD5 PROTEIN"/>
    <property type="match status" value="1"/>
</dbReference>
<sequence length="238" mass="27098">MADHDASLPSGMVAEPDIDALLQDAIDPALLDHSDTDENFSNEDVQRLTTAWTNEKQAPDLLPFADQLVGDLTEMVQNQAQMLDAIQEDNTAQAFTVMLYQSEIERIKYLLRSYLRTRLLKIEKHAMYYTSTEDYISRMSVNERNYAQRYRSLHEGHLRKSCLNKLPQAVQALDEMHGDIPMVPEPNLQSAVICRVVRDIGDFAVTESETVEMKKDNIFLVGYQAIRPLLAEGHVELL</sequence>
<comment type="subcellular location">
    <subcellularLocation>
        <location evidence="1 6">Nucleus</location>
    </subcellularLocation>
</comment>
<dbReference type="Pfam" id="PF16922">
    <property type="entry name" value="SLD5_C"/>
    <property type="match status" value="1"/>
</dbReference>
<accession>A0A9W8B5C5</accession>
<evidence type="ECO:0000313" key="9">
    <source>
        <dbReference type="EMBL" id="KAJ1976793.1"/>
    </source>
</evidence>
<evidence type="ECO:0000259" key="7">
    <source>
        <dbReference type="Pfam" id="PF05916"/>
    </source>
</evidence>
<dbReference type="InterPro" id="IPR036224">
    <property type="entry name" value="GINS_bundle-like_dom_sf"/>
</dbReference>
<evidence type="ECO:0000256" key="3">
    <source>
        <dbReference type="ARBA" id="ARBA00014804"/>
    </source>
</evidence>
<evidence type="ECO:0000256" key="6">
    <source>
        <dbReference type="PIRNR" id="PIRNR007764"/>
    </source>
</evidence>
<feature type="domain" description="DNA replication complex GINS protein SLD5 C-terminal" evidence="8">
    <location>
        <begin position="186"/>
        <end position="238"/>
    </location>
</feature>
<dbReference type="InterPro" id="IPR008591">
    <property type="entry name" value="GINS_Sld5"/>
</dbReference>
<dbReference type="OrthoDB" id="338231at2759"/>
<evidence type="ECO:0000259" key="8">
    <source>
        <dbReference type="Pfam" id="PF16922"/>
    </source>
</evidence>
<evidence type="ECO:0000256" key="4">
    <source>
        <dbReference type="ARBA" id="ARBA00022705"/>
    </source>
</evidence>
<organism evidence="9 10">
    <name type="scientific">Dimargaris verticillata</name>
    <dbReference type="NCBI Taxonomy" id="2761393"/>
    <lineage>
        <taxon>Eukaryota</taxon>
        <taxon>Fungi</taxon>
        <taxon>Fungi incertae sedis</taxon>
        <taxon>Zoopagomycota</taxon>
        <taxon>Kickxellomycotina</taxon>
        <taxon>Dimargaritomycetes</taxon>
        <taxon>Dimargaritales</taxon>
        <taxon>Dimargaritaceae</taxon>
        <taxon>Dimargaris</taxon>
    </lineage>
</organism>
<dbReference type="CDD" id="cd21692">
    <property type="entry name" value="GINS_B_Sld5"/>
    <property type="match status" value="1"/>
</dbReference>
<dbReference type="InterPro" id="IPR031633">
    <property type="entry name" value="SLD5_C"/>
</dbReference>
<dbReference type="SUPFAM" id="SSF158573">
    <property type="entry name" value="GINS helical bundle-like"/>
    <property type="match status" value="1"/>
</dbReference>
<dbReference type="Proteomes" id="UP001151582">
    <property type="component" value="Unassembled WGS sequence"/>
</dbReference>